<evidence type="ECO:0000313" key="2">
    <source>
        <dbReference type="EMBL" id="ERN17237.1"/>
    </source>
</evidence>
<reference evidence="3" key="1">
    <citation type="journal article" date="2013" name="Science">
        <title>The Amborella genome and the evolution of flowering plants.</title>
        <authorList>
            <consortium name="Amborella Genome Project"/>
        </authorList>
    </citation>
    <scope>NUCLEOTIDE SEQUENCE [LARGE SCALE GENOMIC DNA]</scope>
</reference>
<gene>
    <name evidence="2" type="ORF">AMTR_s00044p00188410</name>
</gene>
<feature type="region of interest" description="Disordered" evidence="1">
    <location>
        <begin position="39"/>
        <end position="69"/>
    </location>
</feature>
<dbReference type="Proteomes" id="UP000017836">
    <property type="component" value="Unassembled WGS sequence"/>
</dbReference>
<feature type="compositionally biased region" description="Basic and acidic residues" evidence="1">
    <location>
        <begin position="12"/>
        <end position="21"/>
    </location>
</feature>
<evidence type="ECO:0000313" key="3">
    <source>
        <dbReference type="Proteomes" id="UP000017836"/>
    </source>
</evidence>
<feature type="region of interest" description="Disordered" evidence="1">
    <location>
        <begin position="1"/>
        <end position="24"/>
    </location>
</feature>
<dbReference type="Gramene" id="ERN17237">
    <property type="protein sequence ID" value="ERN17237"/>
    <property type="gene ID" value="AMTR_s00044p00188410"/>
</dbReference>
<feature type="compositionally biased region" description="Basic residues" evidence="1">
    <location>
        <begin position="1"/>
        <end position="11"/>
    </location>
</feature>
<protein>
    <submittedName>
        <fullName evidence="2">Uncharacterized protein</fullName>
    </submittedName>
</protein>
<keyword evidence="3" id="KW-1185">Reference proteome</keyword>
<sequence>MAKTWKKTTKKKALERPEPENVVKPLVLRKNVRLRKQGQKIQFASHGAYPPRPASSATQGLPPKPRKPPKHAKFVVYLSSSRPSKTTYLVPEATYLAFEVAAPAPEPIMNLHASSCHSSFDLTCLSRDSSHVPKAEVVHMVEMAIANAVVDASSEGMLVSFETGILLALSTAQSSSEGPSFGCVAGEESCDLNWTTELNDDIHSEDINAAKELTYLASNIDSRSEPEALMNMGLSIVASNPVMSVATAAL</sequence>
<dbReference type="AlphaFoldDB" id="U5D739"/>
<evidence type="ECO:0000256" key="1">
    <source>
        <dbReference type="SAM" id="MobiDB-lite"/>
    </source>
</evidence>
<proteinExistence type="predicted"/>
<dbReference type="HOGENOM" id="CLU_1112622_0_0_1"/>
<name>U5D739_AMBTC</name>
<organism evidence="2 3">
    <name type="scientific">Amborella trichopoda</name>
    <dbReference type="NCBI Taxonomy" id="13333"/>
    <lineage>
        <taxon>Eukaryota</taxon>
        <taxon>Viridiplantae</taxon>
        <taxon>Streptophyta</taxon>
        <taxon>Embryophyta</taxon>
        <taxon>Tracheophyta</taxon>
        <taxon>Spermatophyta</taxon>
        <taxon>Magnoliopsida</taxon>
        <taxon>Amborellales</taxon>
        <taxon>Amborellaceae</taxon>
        <taxon>Amborella</taxon>
    </lineage>
</organism>
<dbReference type="EMBL" id="KI392384">
    <property type="protein sequence ID" value="ERN17237.1"/>
    <property type="molecule type" value="Genomic_DNA"/>
</dbReference>
<accession>U5D739</accession>